<dbReference type="CDD" id="cd00201">
    <property type="entry name" value="WW"/>
    <property type="match status" value="1"/>
</dbReference>
<keyword evidence="3" id="KW-1185">Reference proteome</keyword>
<dbReference type="PROSITE" id="PS50020">
    <property type="entry name" value="WW_DOMAIN_2"/>
    <property type="match status" value="1"/>
</dbReference>
<accession>A0ABQ6N4K5</accession>
<dbReference type="Gene3D" id="2.20.70.10">
    <property type="match status" value="1"/>
</dbReference>
<dbReference type="EMBL" id="BRYB01000947">
    <property type="protein sequence ID" value="GMI40653.1"/>
    <property type="molecule type" value="Genomic_DNA"/>
</dbReference>
<comment type="caution">
    <text evidence="2">The sequence shown here is derived from an EMBL/GenBank/DDBJ whole genome shotgun (WGS) entry which is preliminary data.</text>
</comment>
<evidence type="ECO:0000259" key="1">
    <source>
        <dbReference type="PROSITE" id="PS50020"/>
    </source>
</evidence>
<feature type="domain" description="WW" evidence="1">
    <location>
        <begin position="400"/>
        <end position="433"/>
    </location>
</feature>
<evidence type="ECO:0000313" key="3">
    <source>
        <dbReference type="Proteomes" id="UP001165060"/>
    </source>
</evidence>
<gene>
    <name evidence="2" type="ORF">TeGR_g8266</name>
</gene>
<dbReference type="InterPro" id="IPR036020">
    <property type="entry name" value="WW_dom_sf"/>
</dbReference>
<evidence type="ECO:0000313" key="2">
    <source>
        <dbReference type="EMBL" id="GMI40653.1"/>
    </source>
</evidence>
<protein>
    <recommendedName>
        <fullName evidence="1">WW domain-containing protein</fullName>
    </recommendedName>
</protein>
<reference evidence="2 3" key="1">
    <citation type="journal article" date="2023" name="Commun. Biol.">
        <title>Genome analysis of Parmales, the sister group of diatoms, reveals the evolutionary specialization of diatoms from phago-mixotrophs to photoautotrophs.</title>
        <authorList>
            <person name="Ban H."/>
            <person name="Sato S."/>
            <person name="Yoshikawa S."/>
            <person name="Yamada K."/>
            <person name="Nakamura Y."/>
            <person name="Ichinomiya M."/>
            <person name="Sato N."/>
            <person name="Blanc-Mathieu R."/>
            <person name="Endo H."/>
            <person name="Kuwata A."/>
            <person name="Ogata H."/>
        </authorList>
    </citation>
    <scope>NUCLEOTIDE SEQUENCE [LARGE SCALE GENOMIC DNA]</scope>
</reference>
<sequence>MGAHPNSSDVRAFAVACQIDPSFDTKYIPMITAACEGELPPTWVSVIDPSDKWYFCTHFKPVVKKYLEDNPHSPPAVALAASGGKRPKSLSVWEHPSVPALRDEVQELIAEDEKQERLAMEALNPIDPEEARLKKIKMGKRQIIKSVEVVVLDAKAMYGSPDVDDVVCDSSHDGFFTCDPEDFLFACDALKIPLPPETGYHDSLLWPARMCALTPLPDNWTRGPDLPRAEDGTVKRQYRCDEWENEEMYIHEPPVFKYWRNVVVAKRVELGEKREEEGEDGVEDDVGLQERLNVVVENEYEINLFVGKKSGRRCFLDFETRDITWEDGLGWDPEVEEEGAEEEQVVVVEKVESEEEEGGEGGVEVEEGAIKKFAKQCKITPYEYKHNPKVRVYLEEQLLLSLPDGWVKHVNPDGEVHYVHEYKKISMWDHPRASLVQQIHERVVARRKKVELDARLKERQEKAMAAALDKTKAHVSHANLASSNREKTEKEKIYFSGLAPLDEAVEFYERRYGEAERFLVAGPDFVLREMNAEGGDVDVSPAQVIQMALFFGIDVAREPWLLCIAMCAVLAPIPPFWYVLMPEAEEAPEADGGRGVKSRAESRGQQVHVRTIDFEIGEGGGGYFLPKEEELAPLLFARDVSDASTHRQEAHPSDPYWRKVVEVSREGAVRLTANERLRCCVLPFFNQIARGLRSAEGSGDLFYYDFVAGKPLFADEKGEFVAPKEMEEALPKIVSGKRGMRIGGGGGINKADKGLARQMMKVSVSTPSFLPPIPNPHSKEQENELNGDMKSILDATRFLLGVEEEEAERAEMGGSRMRPRTRQALTPAVEEGAEGEVRGAGALHVGFSGMERTLHLHGRSTTPWVNKDEEGRVIEEQEFEGLFTNFLYLGGGGGGDEYVWSDDV</sequence>
<organism evidence="2 3">
    <name type="scientific">Tetraparma gracilis</name>
    <dbReference type="NCBI Taxonomy" id="2962635"/>
    <lineage>
        <taxon>Eukaryota</taxon>
        <taxon>Sar</taxon>
        <taxon>Stramenopiles</taxon>
        <taxon>Ochrophyta</taxon>
        <taxon>Bolidophyceae</taxon>
        <taxon>Parmales</taxon>
        <taxon>Triparmaceae</taxon>
        <taxon>Tetraparma</taxon>
    </lineage>
</organism>
<dbReference type="Proteomes" id="UP001165060">
    <property type="component" value="Unassembled WGS sequence"/>
</dbReference>
<name>A0ABQ6N4K5_9STRA</name>
<dbReference type="SUPFAM" id="SSF51045">
    <property type="entry name" value="WW domain"/>
    <property type="match status" value="1"/>
</dbReference>
<dbReference type="InterPro" id="IPR001202">
    <property type="entry name" value="WW_dom"/>
</dbReference>
<dbReference type="SMART" id="SM00456">
    <property type="entry name" value="WW"/>
    <property type="match status" value="1"/>
</dbReference>
<proteinExistence type="predicted"/>